<protein>
    <recommendedName>
        <fullName evidence="4">2-oxoglutarate-dependent ethylene/succinate-forming enzyme</fullName>
        <ecNumber evidence="3">1.13.12.19</ecNumber>
        <ecNumber evidence="2">1.14.20.7</ecNumber>
    </recommendedName>
    <alternativeName>
        <fullName evidence="6">2-oxoglutarate dioxygenase (ethylene-forming)</fullName>
    </alternativeName>
    <alternativeName>
        <fullName evidence="7">2-oxoglutarate/L-arginine monooxygenase/decarboxylase (succinate-forming)</fullName>
    </alternativeName>
</protein>
<keyword evidence="10" id="KW-0408">Iron</keyword>
<reference evidence="13" key="1">
    <citation type="journal article" date="2013" name="BMC Microbiol.">
        <title>Taxonomy and evolution of bacteriochlorophyll a-containing members of the OM60/NOR5 clade of marine gammaproteobacteria: description of Luminiphilus syltensis gen. nov., sp. nov., reclassification of Haliea rubra as Pseudohaliea rubra gen. nov., comb. nov., and emendation of Chromatocurvus halotolerans.</title>
        <authorList>
            <person name="Spring S."/>
            <person name="Riedel T."/>
            <person name="Sproer C."/>
            <person name="Yan S."/>
            <person name="Harder J."/>
            <person name="Fuchs B.M."/>
        </authorList>
    </citation>
    <scope>NUCLEOTIDE SEQUENCE [LARGE SCALE GENOMIC DNA]</scope>
    <source>
        <strain evidence="13">NOR51-B</strain>
    </source>
</reference>
<evidence type="ECO:0000256" key="9">
    <source>
        <dbReference type="ARBA" id="ARBA00049359"/>
    </source>
</evidence>
<dbReference type="Pfam" id="PF03171">
    <property type="entry name" value="2OG-FeII_Oxy"/>
    <property type="match status" value="1"/>
</dbReference>
<keyword evidence="13" id="KW-1185">Reference proteome</keyword>
<keyword evidence="10" id="KW-0560">Oxidoreductase</keyword>
<evidence type="ECO:0000256" key="6">
    <source>
        <dbReference type="ARBA" id="ARBA00031011"/>
    </source>
</evidence>
<feature type="domain" description="Fe2OG dioxygenase" evidence="11">
    <location>
        <begin position="132"/>
        <end position="237"/>
    </location>
</feature>
<name>B8KWM3_9GAMM</name>
<evidence type="ECO:0000313" key="12">
    <source>
        <dbReference type="EMBL" id="EED36935.1"/>
    </source>
</evidence>
<evidence type="ECO:0000313" key="13">
    <source>
        <dbReference type="Proteomes" id="UP000004699"/>
    </source>
</evidence>
<dbReference type="InterPro" id="IPR044861">
    <property type="entry name" value="IPNS-like_FE2OG_OXY"/>
</dbReference>
<dbReference type="InterPro" id="IPR027443">
    <property type="entry name" value="IPNS-like_sf"/>
</dbReference>
<dbReference type="EC" id="1.14.20.7" evidence="2"/>
<dbReference type="GO" id="GO:0009693">
    <property type="term" value="P:ethylene biosynthetic process"/>
    <property type="evidence" value="ECO:0007669"/>
    <property type="project" value="UniProtKB-KW"/>
</dbReference>
<dbReference type="Proteomes" id="UP000004699">
    <property type="component" value="Unassembled WGS sequence"/>
</dbReference>
<comment type="pathway">
    <text evidence="1">Alkene biosynthesis; ethylene biosynthesis via 2-oxoglutarate.</text>
</comment>
<dbReference type="PANTHER" id="PTHR47990">
    <property type="entry name" value="2-OXOGLUTARATE (2OG) AND FE(II)-DEPENDENT OXYGENASE SUPERFAMILY PROTEIN-RELATED"/>
    <property type="match status" value="1"/>
</dbReference>
<comment type="similarity">
    <text evidence="10">Belongs to the iron/ascorbate-dependent oxidoreductase family.</text>
</comment>
<accession>B8KWM3</accession>
<dbReference type="GO" id="GO:0046872">
    <property type="term" value="F:metal ion binding"/>
    <property type="evidence" value="ECO:0007669"/>
    <property type="project" value="UniProtKB-KW"/>
</dbReference>
<proteinExistence type="inferred from homology"/>
<dbReference type="EC" id="1.13.12.19" evidence="3"/>
<evidence type="ECO:0000256" key="7">
    <source>
        <dbReference type="ARBA" id="ARBA00031282"/>
    </source>
</evidence>
<sequence length="264" mass="29885">MRFVASLRDYGFAALIDHPLDMQRVRRIYSEWQTCFRDGGAEAYAMDPERQDGYFSTERAEHAKGFNDRDFKEYFQYYTWGRCPDGLRQDLADHFQQALDVASSLLSWVERYAPEDVVARFSESLPAMIAGSQQSMLRVLHYPPVPEGRSVLRAAPHEDINLLTLLPASDGPGLEILQRNGEWLTVPNRENQVLINIGDMLQEASGGYFPSTTHQVSPPSGDDIRKGRMSLPLFLHPRPEVVLSERYTAGSYLSERLGELGVVS</sequence>
<comment type="catalytic activity">
    <reaction evidence="8">
        <text>2-oxoglutarate + O2 + 2 H(+) = ethene + 3 CO2 + H2O</text>
        <dbReference type="Rhea" id="RHEA:31523"/>
        <dbReference type="ChEBI" id="CHEBI:15377"/>
        <dbReference type="ChEBI" id="CHEBI:15378"/>
        <dbReference type="ChEBI" id="CHEBI:15379"/>
        <dbReference type="ChEBI" id="CHEBI:16526"/>
        <dbReference type="ChEBI" id="CHEBI:16810"/>
        <dbReference type="ChEBI" id="CHEBI:18153"/>
        <dbReference type="EC" id="1.13.12.19"/>
    </reaction>
</comment>
<comment type="catalytic activity">
    <reaction evidence="9">
        <text>L-arginine + 2-oxoglutarate + O2 = guanidine + L-glutamate 5-semialdehyde + succinate + CO2</text>
        <dbReference type="Rhea" id="RHEA:31535"/>
        <dbReference type="ChEBI" id="CHEBI:15379"/>
        <dbReference type="ChEBI" id="CHEBI:16526"/>
        <dbReference type="ChEBI" id="CHEBI:16810"/>
        <dbReference type="ChEBI" id="CHEBI:30031"/>
        <dbReference type="ChEBI" id="CHEBI:30087"/>
        <dbReference type="ChEBI" id="CHEBI:32682"/>
        <dbReference type="ChEBI" id="CHEBI:58066"/>
        <dbReference type="EC" id="1.14.20.7"/>
    </reaction>
</comment>
<dbReference type="STRING" id="565045.NOR51B_2888"/>
<keyword evidence="10" id="KW-0479">Metal-binding</keyword>
<dbReference type="Gene3D" id="2.60.120.330">
    <property type="entry name" value="B-lactam Antibiotic, Isopenicillin N Synthase, Chain"/>
    <property type="match status" value="1"/>
</dbReference>
<evidence type="ECO:0000256" key="3">
    <source>
        <dbReference type="ARBA" id="ARBA00012531"/>
    </source>
</evidence>
<dbReference type="EMBL" id="DS999411">
    <property type="protein sequence ID" value="EED36935.1"/>
    <property type="molecule type" value="Genomic_DNA"/>
</dbReference>
<evidence type="ECO:0000256" key="1">
    <source>
        <dbReference type="ARBA" id="ARBA00004767"/>
    </source>
</evidence>
<evidence type="ECO:0000259" key="11">
    <source>
        <dbReference type="PROSITE" id="PS51471"/>
    </source>
</evidence>
<gene>
    <name evidence="12" type="ORF">NOR51B_2888</name>
</gene>
<dbReference type="GO" id="GO:0102276">
    <property type="term" value="F:2-oxoglutarate oxygenase/decarboxylase (ethylene-forming) activity"/>
    <property type="evidence" value="ECO:0007669"/>
    <property type="project" value="UniProtKB-EC"/>
</dbReference>
<evidence type="ECO:0000256" key="5">
    <source>
        <dbReference type="ARBA" id="ARBA00022666"/>
    </source>
</evidence>
<dbReference type="AlphaFoldDB" id="B8KWM3"/>
<evidence type="ECO:0000256" key="8">
    <source>
        <dbReference type="ARBA" id="ARBA00047725"/>
    </source>
</evidence>
<dbReference type="InterPro" id="IPR050231">
    <property type="entry name" value="Iron_ascorbate_oxido_reductase"/>
</dbReference>
<evidence type="ECO:0000256" key="4">
    <source>
        <dbReference type="ARBA" id="ARBA00019045"/>
    </source>
</evidence>
<dbReference type="PROSITE" id="PS51471">
    <property type="entry name" value="FE2OG_OXY"/>
    <property type="match status" value="1"/>
</dbReference>
<organism evidence="12 13">
    <name type="scientific">Luminiphilus syltensis NOR5-1B</name>
    <dbReference type="NCBI Taxonomy" id="565045"/>
    <lineage>
        <taxon>Bacteria</taxon>
        <taxon>Pseudomonadati</taxon>
        <taxon>Pseudomonadota</taxon>
        <taxon>Gammaproteobacteria</taxon>
        <taxon>Cellvibrionales</taxon>
        <taxon>Halieaceae</taxon>
        <taxon>Luminiphilus</taxon>
    </lineage>
</organism>
<evidence type="ECO:0000256" key="2">
    <source>
        <dbReference type="ARBA" id="ARBA00012293"/>
    </source>
</evidence>
<dbReference type="eggNOG" id="COG3491">
    <property type="taxonomic scope" value="Bacteria"/>
</dbReference>
<dbReference type="HOGENOM" id="CLU_010119_6_3_6"/>
<dbReference type="SUPFAM" id="SSF51197">
    <property type="entry name" value="Clavaminate synthase-like"/>
    <property type="match status" value="1"/>
</dbReference>
<dbReference type="InterPro" id="IPR005123">
    <property type="entry name" value="Oxoglu/Fe-dep_dioxygenase_dom"/>
</dbReference>
<keyword evidence="5" id="KW-0266">Ethylene biosynthesis</keyword>
<evidence type="ECO:0000256" key="10">
    <source>
        <dbReference type="RuleBase" id="RU003682"/>
    </source>
</evidence>